<feature type="region of interest" description="Disordered" evidence="1">
    <location>
        <begin position="114"/>
        <end position="137"/>
    </location>
</feature>
<dbReference type="EMBL" id="UYRV01010338">
    <property type="protein sequence ID" value="VDK57366.1"/>
    <property type="molecule type" value="Genomic_DNA"/>
</dbReference>
<sequence length="147" mass="16851">MDALRNSIEEGIKAQEVNRRKRVQGSYECERRRKRRDEDGTANGPDDAAENESNSPTDEDGATVLPEGAAQMSWNSNNNAAPNINNDFLEEEEIVDELDLLTEEELQAEYDELEEAEMENNENEKTEQENESDEDSELFILFLNFFP</sequence>
<evidence type="ECO:0000313" key="2">
    <source>
        <dbReference type="EMBL" id="VDK57366.1"/>
    </source>
</evidence>
<feature type="compositionally biased region" description="Low complexity" evidence="1">
    <location>
        <begin position="75"/>
        <end position="85"/>
    </location>
</feature>
<dbReference type="AlphaFoldDB" id="A0A3P6R414"/>
<proteinExistence type="predicted"/>
<protein>
    <submittedName>
        <fullName evidence="2">Uncharacterized protein</fullName>
    </submittedName>
</protein>
<feature type="compositionally biased region" description="Basic and acidic residues" evidence="1">
    <location>
        <begin position="7"/>
        <end position="18"/>
    </location>
</feature>
<dbReference type="OrthoDB" id="337575at2759"/>
<dbReference type="Proteomes" id="UP000271889">
    <property type="component" value="Unassembled WGS sequence"/>
</dbReference>
<evidence type="ECO:0000313" key="3">
    <source>
        <dbReference type="Proteomes" id="UP000271889"/>
    </source>
</evidence>
<keyword evidence="3" id="KW-1185">Reference proteome</keyword>
<gene>
    <name evidence="2" type="ORF">CGOC_LOCUS3963</name>
</gene>
<feature type="region of interest" description="Disordered" evidence="1">
    <location>
        <begin position="1"/>
        <end position="85"/>
    </location>
</feature>
<accession>A0A3P6R414</accession>
<reference evidence="2 3" key="1">
    <citation type="submission" date="2018-11" db="EMBL/GenBank/DDBJ databases">
        <authorList>
            <consortium name="Pathogen Informatics"/>
        </authorList>
    </citation>
    <scope>NUCLEOTIDE SEQUENCE [LARGE SCALE GENOMIC DNA]</scope>
</reference>
<name>A0A3P6R414_CYLGO</name>
<organism evidence="2 3">
    <name type="scientific">Cylicostephanus goldi</name>
    <name type="common">Nematode worm</name>
    <dbReference type="NCBI Taxonomy" id="71465"/>
    <lineage>
        <taxon>Eukaryota</taxon>
        <taxon>Metazoa</taxon>
        <taxon>Ecdysozoa</taxon>
        <taxon>Nematoda</taxon>
        <taxon>Chromadorea</taxon>
        <taxon>Rhabditida</taxon>
        <taxon>Rhabditina</taxon>
        <taxon>Rhabditomorpha</taxon>
        <taxon>Strongyloidea</taxon>
        <taxon>Strongylidae</taxon>
        <taxon>Cylicostephanus</taxon>
    </lineage>
</organism>
<feature type="compositionally biased region" description="Basic and acidic residues" evidence="1">
    <location>
        <begin position="28"/>
        <end position="39"/>
    </location>
</feature>
<evidence type="ECO:0000256" key="1">
    <source>
        <dbReference type="SAM" id="MobiDB-lite"/>
    </source>
</evidence>